<feature type="compositionally biased region" description="Low complexity" evidence="1">
    <location>
        <begin position="8"/>
        <end position="22"/>
    </location>
</feature>
<organism evidence="2 3">
    <name type="scientific">Molorchus minor</name>
    <dbReference type="NCBI Taxonomy" id="1323400"/>
    <lineage>
        <taxon>Eukaryota</taxon>
        <taxon>Metazoa</taxon>
        <taxon>Ecdysozoa</taxon>
        <taxon>Arthropoda</taxon>
        <taxon>Hexapoda</taxon>
        <taxon>Insecta</taxon>
        <taxon>Pterygota</taxon>
        <taxon>Neoptera</taxon>
        <taxon>Endopterygota</taxon>
        <taxon>Coleoptera</taxon>
        <taxon>Polyphaga</taxon>
        <taxon>Cucujiformia</taxon>
        <taxon>Chrysomeloidea</taxon>
        <taxon>Cerambycidae</taxon>
        <taxon>Lamiinae</taxon>
        <taxon>Monochamini</taxon>
        <taxon>Molorchus</taxon>
    </lineage>
</organism>
<evidence type="ECO:0000313" key="3">
    <source>
        <dbReference type="Proteomes" id="UP001162164"/>
    </source>
</evidence>
<evidence type="ECO:0000313" key="2">
    <source>
        <dbReference type="EMBL" id="KAJ8985506.1"/>
    </source>
</evidence>
<sequence>MELENRSETSSSAEQQSEAGASLVPPPQPAKANNKTHKKNEINQKGANKEGTDMDAFNDNMVDKEEVNANITANSNDIINANSVSIANNTPTTVTVEPSKKQNDSNEITTIKSEPLKTLKTKVDITDIVKDKPKPIKPFTVATESQDEPDRFRLKNEANAKANSENGNERPTLPYRKGQWWPNDPNGDKVYFKDFLMAVRELPLSRRKPDNIPDVVFMDERERARLSDTRPSLGGSRTDFTTPPFNSYGGGKSGSQRGVLPKRNSQTKMGGSGLKASKTRC</sequence>
<proteinExistence type="predicted"/>
<feature type="region of interest" description="Disordered" evidence="1">
    <location>
        <begin position="226"/>
        <end position="281"/>
    </location>
</feature>
<reference evidence="2" key="1">
    <citation type="journal article" date="2023" name="Insect Mol. Biol.">
        <title>Genome sequencing provides insights into the evolution of gene families encoding plant cell wall-degrading enzymes in longhorned beetles.</title>
        <authorList>
            <person name="Shin N.R."/>
            <person name="Okamura Y."/>
            <person name="Kirsch R."/>
            <person name="Pauchet Y."/>
        </authorList>
    </citation>
    <scope>NUCLEOTIDE SEQUENCE</scope>
    <source>
        <strain evidence="2">MMC_N1</strain>
    </source>
</reference>
<comment type="caution">
    <text evidence="2">The sequence shown here is derived from an EMBL/GenBank/DDBJ whole genome shotgun (WGS) entry which is preliminary data.</text>
</comment>
<feature type="compositionally biased region" description="Basic and acidic residues" evidence="1">
    <location>
        <begin position="39"/>
        <end position="52"/>
    </location>
</feature>
<protein>
    <submittedName>
        <fullName evidence="2">Uncharacterized protein</fullName>
    </submittedName>
</protein>
<evidence type="ECO:0000256" key="1">
    <source>
        <dbReference type="SAM" id="MobiDB-lite"/>
    </source>
</evidence>
<keyword evidence="3" id="KW-1185">Reference proteome</keyword>
<feature type="region of interest" description="Disordered" evidence="1">
    <location>
        <begin position="157"/>
        <end position="181"/>
    </location>
</feature>
<dbReference type="Proteomes" id="UP001162164">
    <property type="component" value="Unassembled WGS sequence"/>
</dbReference>
<dbReference type="EMBL" id="JAPWTJ010000013">
    <property type="protein sequence ID" value="KAJ8985506.1"/>
    <property type="molecule type" value="Genomic_DNA"/>
</dbReference>
<accession>A0ABQ9K4I8</accession>
<feature type="region of interest" description="Disordered" evidence="1">
    <location>
        <begin position="1"/>
        <end position="61"/>
    </location>
</feature>
<name>A0ABQ9K4I8_9CUCU</name>
<gene>
    <name evidence="2" type="ORF">NQ317_015050</name>
</gene>